<accession>A0A7R9BM43</accession>
<comment type="similarity">
    <text evidence="3">Belongs to the ABC transporter superfamily. ABCF family. EF3 subfamily.</text>
</comment>
<evidence type="ECO:0000313" key="18">
    <source>
        <dbReference type="Proteomes" id="UP000678499"/>
    </source>
</evidence>
<dbReference type="InterPro" id="IPR016024">
    <property type="entry name" value="ARM-type_fold"/>
</dbReference>
<dbReference type="InterPro" id="IPR011989">
    <property type="entry name" value="ARM-like"/>
</dbReference>
<feature type="transmembrane region" description="Helical" evidence="14">
    <location>
        <begin position="1278"/>
        <end position="1303"/>
    </location>
</feature>
<protein>
    <submittedName>
        <fullName evidence="17">Uncharacterized protein</fullName>
    </submittedName>
</protein>
<keyword evidence="10 14" id="KW-1133">Transmembrane helix</keyword>
<comment type="similarity">
    <text evidence="2">Belongs to the ABC transporter superfamily. ABCD family. Peroxisomal fatty acyl CoA transporter (TC 3.A.1.203) subfamily.</text>
</comment>
<dbReference type="GO" id="GO:0006913">
    <property type="term" value="P:nucleocytoplasmic transport"/>
    <property type="evidence" value="ECO:0007669"/>
    <property type="project" value="UniProtKB-ARBA"/>
</dbReference>
<gene>
    <name evidence="17" type="ORF">NMOB1V02_LOCUS4771</name>
</gene>
<dbReference type="InterPro" id="IPR003439">
    <property type="entry name" value="ABC_transporter-like_ATP-bd"/>
</dbReference>
<evidence type="ECO:0000256" key="2">
    <source>
        <dbReference type="ARBA" id="ARBA00008575"/>
    </source>
</evidence>
<evidence type="ECO:0000259" key="15">
    <source>
        <dbReference type="PROSITE" id="PS50893"/>
    </source>
</evidence>
<sequence length="1931" mass="216527">MSEEELEDACKQLVAAVECSLDPATLNQNRIAAVRVAEDIKHGPLCVFCGLRLAQRLEYSTAVRHFGLHMLEHAIKFCWNQMTAGEKLFLKDKSLELINVGTKGFTCEETLIKDGIARLIVEIAKREWPQQWPGMLTELSQICLNGGEIQHELVLLFFLRLGEDTAVLQTIENSVRRREIQQALSVQIREIFDFFMRSLERFCKPMKLMSEMDRKTIAGLPVVKVAQTVLSTISAYIEWVPVAQIIHEDGRLLQMISSLLDDSDLRYGAAECLLLFCGRRFVKAEGKAAPLILMRESIWVGISSACRNVIRELSPESTSEYYGFAKFVCQIVCILGQHLVSVWGSSELPVERSQPENFNEVMSFLMDMMQHPSLLIYGYSVAAWSQILHNEKITRDSMMQPVILEWMRRAAVRLVKVGNPSRHDHVTCHYSRLDFDAEDEFNLAFHKLKWESLLTFRAVAVAVPKLSMSFMKESLLHLMSNPNPNAVANWEAMAAIVDASVTEMRQKGILKEPNVADILIAGKEMLQMCLAFNTDDPVILSPFLSFISALFGFVEFAPEQIVPTLNKIFAAVSFGGQNAARTKDVLQVRRHAQALLVKLAVKHPEMLCPSLADLYSTIVRLAGVGELSKSEKGKMFETVVLLSNSMGDFTRQFQFVGEIVRDHLDEEWRTFSRSVDDVLQFISYIGLNRGDLNFVQLADQQAVNRQQMSYCVSLMGSIIRRVAWPHNRELAVKGGYAVPANGEDLSSSANIPRNPAFHHVAPMLPFLFRLFGFMNLLWHPEARSRVHPDLLKIYEMSDAEKNSLLGITGDSVEGGEKPAADKMQSFILNAYEELVILLGSCGPKFGPEFYSSLPALAASESLNSTTGGIGVKVITNVGLAGFEMLPDAWIKIVLRSFLRPLLTHCPRSELTNFCKPIFADLLRFLNWKLAENWDKAVKVTTNGSGDRFAQEAEEDGNDVQEVIEDKLRRMLSRDVLDIVRFLLIEPFSSPWVASKGPGDQSRRQSLGEGEVPDDLDDETQAGKRKGDQRPPESFSDRGALLFEDPLIRENLLALCFRALSWGDSTASSRAAGICKPILHYLAKNPVQYGINPTIAEGLLNSVISGLQVHGEHDANVASLIILAVTLYDALRRDFPVLRSMLLQLPEVTEAELNRYEEKMVAAGAVSNGDGQSHSTCFGNVKQLKPKKEMMKKLYPCVKMPAILSTLKENRVWITRCATAAIICAYCIKVIFPSRRQRSQKLASEIGSPVVTSPERGRSRKYVIDRELFRQFKYILPIILPRLFCSGSGLLTLQSITLIARTFLSIYVASLEGRVVKFIVRKDVVGFFRLLLLWLGVAVPATFVNSSIRFLENELALNFRTRLVNHAYEKYFQDQTFYRVSNLDGRIANADHCLTDDVSEFSQAVARLYSQITKPLLDIFIITVSLIQMGRKRGGSLIVSPVIACACVLITGQILKLLSPRFGKLAAKGAALKASLRNSHTSVITNAEEIAFYSGHKVELGLVKKAYQSFVKHSHDVFRRKLWYVMLEQFLLKYVWSAVGLVMVSIPLLTETVKKNEGSSDGGVGERTEAYTTAQKMLISAGDAAERLMSSYKDVTELAGYSTRVYDMLVTFEDVASGKYFRPGSEKRPPEIRGVVVQSPCRIVLESVPVITPAYDTVVDSLSIVVTRDMHLLITGPNGCGKSSLFRIIAGLWPVYGGKLERPPNDAMFYIPQRPYMMPGTLRSQLIYPDSVETMHKRGITDTDLTKIMDIVHLSHLLVREGGWDAEKDWKDVLSGGEKQRMGMARMFYHKPSFAFLDECTSAVSIDVESKMYQEAKNSGITLLTITHRPSLWKFHTHVLQFDGCGGWRLEQLDASARVSLKEEKLKLEEQLSNIPYVQTRLLQLCQLLCEDSIALMNPAANNELVDVVPVEEEIRNDVSMDDEGRFERTSA</sequence>
<evidence type="ECO:0000256" key="11">
    <source>
        <dbReference type="ARBA" id="ARBA00023136"/>
    </source>
</evidence>
<dbReference type="GO" id="GO:0140359">
    <property type="term" value="F:ABC-type transporter activity"/>
    <property type="evidence" value="ECO:0007669"/>
    <property type="project" value="InterPro"/>
</dbReference>
<dbReference type="InterPro" id="IPR036640">
    <property type="entry name" value="ABC1_TM_sf"/>
</dbReference>
<dbReference type="InterPro" id="IPR017871">
    <property type="entry name" value="ABC_transporter-like_CS"/>
</dbReference>
<feature type="compositionally biased region" description="Acidic residues" evidence="13">
    <location>
        <begin position="1010"/>
        <end position="1019"/>
    </location>
</feature>
<evidence type="ECO:0000256" key="12">
    <source>
        <dbReference type="ARBA" id="ARBA00023140"/>
    </source>
</evidence>
<dbReference type="OrthoDB" id="422637at2759"/>
<feature type="domain" description="ABC transporter" evidence="15">
    <location>
        <begin position="1642"/>
        <end position="1868"/>
    </location>
</feature>
<keyword evidence="11 14" id="KW-0472">Membrane</keyword>
<dbReference type="EMBL" id="OA882812">
    <property type="protein sequence ID" value="CAD7277029.1"/>
    <property type="molecule type" value="Genomic_DNA"/>
</dbReference>
<dbReference type="InterPro" id="IPR003593">
    <property type="entry name" value="AAA+_ATPase"/>
</dbReference>
<dbReference type="InterPro" id="IPR050835">
    <property type="entry name" value="ABC_transporter_sub-D"/>
</dbReference>
<dbReference type="Pfam" id="PF19273">
    <property type="entry name" value="Exportin-5"/>
    <property type="match status" value="1"/>
</dbReference>
<keyword evidence="12" id="KW-0576">Peroxisome</keyword>
<evidence type="ECO:0000256" key="1">
    <source>
        <dbReference type="ARBA" id="ARBA00004585"/>
    </source>
</evidence>
<feature type="domain" description="ABC transmembrane type-1" evidence="16">
    <location>
        <begin position="1295"/>
        <end position="1530"/>
    </location>
</feature>
<feature type="compositionally biased region" description="Basic and acidic residues" evidence="13">
    <location>
        <begin position="1020"/>
        <end position="1030"/>
    </location>
</feature>
<dbReference type="GO" id="GO:0016887">
    <property type="term" value="F:ATP hydrolysis activity"/>
    <property type="evidence" value="ECO:0007669"/>
    <property type="project" value="InterPro"/>
</dbReference>
<dbReference type="GO" id="GO:0006635">
    <property type="term" value="P:fatty acid beta-oxidation"/>
    <property type="evidence" value="ECO:0007669"/>
    <property type="project" value="TreeGrafter"/>
</dbReference>
<dbReference type="PANTHER" id="PTHR11384">
    <property type="entry name" value="ATP-BINDING CASSETTE, SUB-FAMILY D MEMBER"/>
    <property type="match status" value="1"/>
</dbReference>
<dbReference type="GO" id="GO:0005524">
    <property type="term" value="F:ATP binding"/>
    <property type="evidence" value="ECO:0007669"/>
    <property type="project" value="UniProtKB-KW"/>
</dbReference>
<dbReference type="Pfam" id="PF08389">
    <property type="entry name" value="Xpo1"/>
    <property type="match status" value="1"/>
</dbReference>
<dbReference type="FunFam" id="3.40.50.300:FF:000800">
    <property type="entry name" value="ATP-binding cassette sub-family D member 1"/>
    <property type="match status" value="1"/>
</dbReference>
<evidence type="ECO:0000256" key="4">
    <source>
        <dbReference type="ARBA" id="ARBA00022448"/>
    </source>
</evidence>
<evidence type="ECO:0000256" key="3">
    <source>
        <dbReference type="ARBA" id="ARBA00011054"/>
    </source>
</evidence>
<dbReference type="GO" id="GO:0007031">
    <property type="term" value="P:peroxisome organization"/>
    <property type="evidence" value="ECO:0007669"/>
    <property type="project" value="TreeGrafter"/>
</dbReference>
<evidence type="ECO:0000256" key="6">
    <source>
        <dbReference type="ARBA" id="ARBA00022741"/>
    </source>
</evidence>
<keyword evidence="7" id="KW-0378">Hydrolase</keyword>
<proteinExistence type="inferred from homology"/>
<dbReference type="PROSITE" id="PS50893">
    <property type="entry name" value="ABC_TRANSPORTER_2"/>
    <property type="match status" value="1"/>
</dbReference>
<comment type="subcellular location">
    <subcellularLocation>
        <location evidence="1">Peroxisome membrane</location>
        <topology evidence="1">Multi-pass membrane protein</topology>
    </subcellularLocation>
</comment>
<organism evidence="17">
    <name type="scientific">Notodromas monacha</name>
    <dbReference type="NCBI Taxonomy" id="399045"/>
    <lineage>
        <taxon>Eukaryota</taxon>
        <taxon>Metazoa</taxon>
        <taxon>Ecdysozoa</taxon>
        <taxon>Arthropoda</taxon>
        <taxon>Crustacea</taxon>
        <taxon>Oligostraca</taxon>
        <taxon>Ostracoda</taxon>
        <taxon>Podocopa</taxon>
        <taxon>Podocopida</taxon>
        <taxon>Cypridocopina</taxon>
        <taxon>Cypridoidea</taxon>
        <taxon>Cyprididae</taxon>
        <taxon>Notodromas</taxon>
    </lineage>
</organism>
<dbReference type="InterPro" id="IPR027417">
    <property type="entry name" value="P-loop_NTPase"/>
</dbReference>
<dbReference type="Gene3D" id="1.20.1560.10">
    <property type="entry name" value="ABC transporter type 1, transmembrane domain"/>
    <property type="match status" value="1"/>
</dbReference>
<dbReference type="CDD" id="cd03223">
    <property type="entry name" value="ABCD_peroxisomal_ALDP"/>
    <property type="match status" value="1"/>
</dbReference>
<keyword evidence="5 14" id="KW-0812">Transmembrane</keyword>
<dbReference type="Pfam" id="PF06472">
    <property type="entry name" value="ABC_membrane_2"/>
    <property type="match status" value="1"/>
</dbReference>
<dbReference type="Pfam" id="PF00005">
    <property type="entry name" value="ABC_tran"/>
    <property type="match status" value="1"/>
</dbReference>
<evidence type="ECO:0000256" key="9">
    <source>
        <dbReference type="ARBA" id="ARBA00022967"/>
    </source>
</evidence>
<evidence type="ECO:0000256" key="10">
    <source>
        <dbReference type="ARBA" id="ARBA00022989"/>
    </source>
</evidence>
<evidence type="ECO:0000256" key="7">
    <source>
        <dbReference type="ARBA" id="ARBA00022801"/>
    </source>
</evidence>
<evidence type="ECO:0000256" key="14">
    <source>
        <dbReference type="SAM" id="Phobius"/>
    </source>
</evidence>
<feature type="transmembrane region" description="Helical" evidence="14">
    <location>
        <begin position="1212"/>
        <end position="1231"/>
    </location>
</feature>
<dbReference type="SUPFAM" id="SSF90123">
    <property type="entry name" value="ABC transporter transmembrane region"/>
    <property type="match status" value="1"/>
</dbReference>
<evidence type="ECO:0000256" key="8">
    <source>
        <dbReference type="ARBA" id="ARBA00022840"/>
    </source>
</evidence>
<dbReference type="InterPro" id="IPR045478">
    <property type="entry name" value="Exportin-5_C"/>
</dbReference>
<feature type="region of interest" description="Disordered" evidence="13">
    <location>
        <begin position="992"/>
        <end position="1036"/>
    </location>
</feature>
<dbReference type="Gene3D" id="1.25.10.10">
    <property type="entry name" value="Leucine-rich Repeat Variant"/>
    <property type="match status" value="1"/>
</dbReference>
<dbReference type="Gene3D" id="3.40.50.300">
    <property type="entry name" value="P-loop containing nucleotide triphosphate hydrolases"/>
    <property type="match status" value="1"/>
</dbReference>
<dbReference type="PROSITE" id="PS50929">
    <property type="entry name" value="ABC_TM1F"/>
    <property type="match status" value="1"/>
</dbReference>
<feature type="transmembrane region" description="Helical" evidence="14">
    <location>
        <begin position="1323"/>
        <end position="1343"/>
    </location>
</feature>
<evidence type="ECO:0000313" key="17">
    <source>
        <dbReference type="EMBL" id="CAD7277029.1"/>
    </source>
</evidence>
<keyword evidence="4" id="KW-0813">Transport</keyword>
<dbReference type="InterPro" id="IPR013598">
    <property type="entry name" value="Exportin-1/Importin-b-like"/>
</dbReference>
<keyword evidence="9" id="KW-1278">Translocase</keyword>
<evidence type="ECO:0000259" key="16">
    <source>
        <dbReference type="PROSITE" id="PS50929"/>
    </source>
</evidence>
<dbReference type="PROSITE" id="PS00211">
    <property type="entry name" value="ABC_TRANSPORTER_1"/>
    <property type="match status" value="1"/>
</dbReference>
<dbReference type="SMART" id="SM00382">
    <property type="entry name" value="AAA"/>
    <property type="match status" value="1"/>
</dbReference>
<name>A0A7R9BM43_9CRUS</name>
<keyword evidence="6" id="KW-0547">Nucleotide-binding</keyword>
<dbReference type="PANTHER" id="PTHR11384:SF67">
    <property type="entry name" value="ATP-BINDING CASSETTE SUB-FAMILY D MEMBER 1"/>
    <property type="match status" value="1"/>
</dbReference>
<dbReference type="SUPFAM" id="SSF48371">
    <property type="entry name" value="ARM repeat"/>
    <property type="match status" value="1"/>
</dbReference>
<dbReference type="InterPro" id="IPR011527">
    <property type="entry name" value="ABC1_TM_dom"/>
</dbReference>
<keyword evidence="8" id="KW-0067">ATP-binding</keyword>
<dbReference type="GO" id="GO:0005324">
    <property type="term" value="F:long-chain fatty acid transmembrane transporter activity"/>
    <property type="evidence" value="ECO:0007669"/>
    <property type="project" value="TreeGrafter"/>
</dbReference>
<dbReference type="GO" id="GO:0005778">
    <property type="term" value="C:peroxisomal membrane"/>
    <property type="evidence" value="ECO:0007669"/>
    <property type="project" value="UniProtKB-SubCell"/>
</dbReference>
<dbReference type="GO" id="GO:0042760">
    <property type="term" value="P:very long-chain fatty acid catabolic process"/>
    <property type="evidence" value="ECO:0007669"/>
    <property type="project" value="TreeGrafter"/>
</dbReference>
<keyword evidence="18" id="KW-1185">Reference proteome</keyword>
<dbReference type="Proteomes" id="UP000678499">
    <property type="component" value="Unassembled WGS sequence"/>
</dbReference>
<evidence type="ECO:0000256" key="13">
    <source>
        <dbReference type="SAM" id="MobiDB-lite"/>
    </source>
</evidence>
<dbReference type="GO" id="GO:0015910">
    <property type="term" value="P:long-chain fatty acid import into peroxisome"/>
    <property type="evidence" value="ECO:0007669"/>
    <property type="project" value="TreeGrafter"/>
</dbReference>
<dbReference type="SUPFAM" id="SSF52540">
    <property type="entry name" value="P-loop containing nucleoside triphosphate hydrolases"/>
    <property type="match status" value="1"/>
</dbReference>
<dbReference type="EMBL" id="CAJPEX010000775">
    <property type="protein sequence ID" value="CAG0917181.1"/>
    <property type="molecule type" value="Genomic_DNA"/>
</dbReference>
<reference evidence="17" key="1">
    <citation type="submission" date="2020-11" db="EMBL/GenBank/DDBJ databases">
        <authorList>
            <person name="Tran Van P."/>
        </authorList>
    </citation>
    <scope>NUCLEOTIDE SEQUENCE</scope>
</reference>
<evidence type="ECO:0000256" key="5">
    <source>
        <dbReference type="ARBA" id="ARBA00022692"/>
    </source>
</evidence>
<feature type="transmembrane region" description="Helical" evidence="14">
    <location>
        <begin position="1436"/>
        <end position="1457"/>
    </location>
</feature>